<organism evidence="2 3">
    <name type="scientific">Spongiibacter nanhainus</name>
    <dbReference type="NCBI Taxonomy" id="2794344"/>
    <lineage>
        <taxon>Bacteria</taxon>
        <taxon>Pseudomonadati</taxon>
        <taxon>Pseudomonadota</taxon>
        <taxon>Gammaproteobacteria</taxon>
        <taxon>Cellvibrionales</taxon>
        <taxon>Spongiibacteraceae</taxon>
        <taxon>Spongiibacter</taxon>
    </lineage>
</organism>
<feature type="signal peptide" evidence="1">
    <location>
        <begin position="1"/>
        <end position="24"/>
    </location>
</feature>
<dbReference type="AlphaFoldDB" id="A0A7T4UPC0"/>
<dbReference type="Proteomes" id="UP000596063">
    <property type="component" value="Chromosome"/>
</dbReference>
<reference evidence="2 3" key="1">
    <citation type="submission" date="2020-12" db="EMBL/GenBank/DDBJ databases">
        <authorList>
            <person name="Shan Y."/>
        </authorList>
    </citation>
    <scope>NUCLEOTIDE SEQUENCE [LARGE SCALE GENOMIC DNA]</scope>
    <source>
        <strain evidence="3">csc3.9</strain>
    </source>
</reference>
<protein>
    <submittedName>
        <fullName evidence="2">Uncharacterized protein</fullName>
    </submittedName>
</protein>
<keyword evidence="3" id="KW-1185">Reference proteome</keyword>
<dbReference type="RefSeq" id="WP_198568938.1">
    <property type="nucleotide sequence ID" value="NZ_CP066167.1"/>
</dbReference>
<evidence type="ECO:0000313" key="3">
    <source>
        <dbReference type="Proteomes" id="UP000596063"/>
    </source>
</evidence>
<accession>A0A7T4UPC0</accession>
<dbReference type="KEGG" id="snan:I6N98_13835"/>
<name>A0A7T4UPC0_9GAMM</name>
<dbReference type="EMBL" id="CP066167">
    <property type="protein sequence ID" value="QQD17437.1"/>
    <property type="molecule type" value="Genomic_DNA"/>
</dbReference>
<feature type="chain" id="PRO_5032337667" evidence="1">
    <location>
        <begin position="25"/>
        <end position="149"/>
    </location>
</feature>
<gene>
    <name evidence="2" type="ORF">I6N98_13835</name>
</gene>
<evidence type="ECO:0000313" key="2">
    <source>
        <dbReference type="EMBL" id="QQD17437.1"/>
    </source>
</evidence>
<proteinExistence type="predicted"/>
<sequence length="149" mass="15122">MVFKKVKIFAAALALCFSANISHAQTPGLAGLLIQFNQLSGSLPAIPGLDSLLGTVAAANSQLLQAIIPLSNNVPVLGTVVGGVVPIGTQLTAVALPILLNPPSDQSGIQALLTTDLTSLLDLSSLLPGASTDFLVLPALPIIPDLVEL</sequence>
<evidence type="ECO:0000256" key="1">
    <source>
        <dbReference type="SAM" id="SignalP"/>
    </source>
</evidence>
<keyword evidence="1" id="KW-0732">Signal</keyword>